<evidence type="ECO:0000256" key="2">
    <source>
        <dbReference type="ARBA" id="ARBA00022692"/>
    </source>
</evidence>
<protein>
    <recommendedName>
        <fullName evidence="10">Ig-like domain-containing protein</fullName>
    </recommendedName>
</protein>
<evidence type="ECO:0000256" key="7">
    <source>
        <dbReference type="ARBA" id="ARBA00023136"/>
    </source>
</evidence>
<keyword evidence="6" id="KW-1133">Transmembrane helix</keyword>
<evidence type="ECO:0000256" key="1">
    <source>
        <dbReference type="ARBA" id="ARBA00004167"/>
    </source>
</evidence>
<keyword evidence="2" id="KW-0812">Transmembrane</keyword>
<dbReference type="InterPro" id="IPR013783">
    <property type="entry name" value="Ig-like_fold"/>
</dbReference>
<keyword evidence="7" id="KW-0472">Membrane</keyword>
<keyword evidence="4" id="KW-0677">Repeat</keyword>
<dbReference type="PANTHER" id="PTHR10075">
    <property type="entry name" value="BASIGIN RELATED"/>
    <property type="match status" value="1"/>
</dbReference>
<dbReference type="FunFam" id="2.60.40.10:FF:000017">
    <property type="entry name" value="Down syndrome cell adhesion molecule b"/>
    <property type="match status" value="1"/>
</dbReference>
<dbReference type="GO" id="GO:0007156">
    <property type="term" value="P:homophilic cell adhesion via plasma membrane adhesion molecules"/>
    <property type="evidence" value="ECO:0007669"/>
    <property type="project" value="TreeGrafter"/>
</dbReference>
<dbReference type="SUPFAM" id="SSF48726">
    <property type="entry name" value="Immunoglobulin"/>
    <property type="match status" value="1"/>
</dbReference>
<evidence type="ECO:0000256" key="8">
    <source>
        <dbReference type="ARBA" id="ARBA00023157"/>
    </source>
</evidence>
<dbReference type="Gene3D" id="2.60.40.10">
    <property type="entry name" value="Immunoglobulins"/>
    <property type="match status" value="1"/>
</dbReference>
<organism evidence="11 12">
    <name type="scientific">Ladona fulva</name>
    <name type="common">Scarce chaser dragonfly</name>
    <name type="synonym">Libellula fulva</name>
    <dbReference type="NCBI Taxonomy" id="123851"/>
    <lineage>
        <taxon>Eukaryota</taxon>
        <taxon>Metazoa</taxon>
        <taxon>Ecdysozoa</taxon>
        <taxon>Arthropoda</taxon>
        <taxon>Hexapoda</taxon>
        <taxon>Insecta</taxon>
        <taxon>Pterygota</taxon>
        <taxon>Palaeoptera</taxon>
        <taxon>Odonata</taxon>
        <taxon>Epiprocta</taxon>
        <taxon>Anisoptera</taxon>
        <taxon>Libelluloidea</taxon>
        <taxon>Libellulidae</taxon>
        <taxon>Ladona</taxon>
    </lineage>
</organism>
<dbReference type="OrthoDB" id="8194840at2759"/>
<dbReference type="AlphaFoldDB" id="A0A8K0NZ23"/>
<sequence length="113" mass="11632">MNVSAVGPELMLTFIEQTLQPGPPVSLSCSSSANPAPRIVWKLEGAEIRGGGEDGYSLGSYTVAGYPSGVMVVSHLNISSARVIHGGLYTCEASNGVGKPVSHSAALNIYGKL</sequence>
<evidence type="ECO:0000313" key="11">
    <source>
        <dbReference type="EMBL" id="KAG8225094.1"/>
    </source>
</evidence>
<dbReference type="InterPro" id="IPR003598">
    <property type="entry name" value="Ig_sub2"/>
</dbReference>
<evidence type="ECO:0000256" key="6">
    <source>
        <dbReference type="ARBA" id="ARBA00022989"/>
    </source>
</evidence>
<dbReference type="PROSITE" id="PS50835">
    <property type="entry name" value="IG_LIKE"/>
    <property type="match status" value="1"/>
</dbReference>
<proteinExistence type="predicted"/>
<keyword evidence="12" id="KW-1185">Reference proteome</keyword>
<dbReference type="InterPro" id="IPR007110">
    <property type="entry name" value="Ig-like_dom"/>
</dbReference>
<dbReference type="Pfam" id="PF13927">
    <property type="entry name" value="Ig_3"/>
    <property type="match status" value="1"/>
</dbReference>
<dbReference type="InterPro" id="IPR036179">
    <property type="entry name" value="Ig-like_dom_sf"/>
</dbReference>
<evidence type="ECO:0000259" key="10">
    <source>
        <dbReference type="PROSITE" id="PS50835"/>
    </source>
</evidence>
<evidence type="ECO:0000256" key="4">
    <source>
        <dbReference type="ARBA" id="ARBA00022737"/>
    </source>
</evidence>
<dbReference type="Proteomes" id="UP000792457">
    <property type="component" value="Unassembled WGS sequence"/>
</dbReference>
<dbReference type="SMART" id="SM00409">
    <property type="entry name" value="IG"/>
    <property type="match status" value="1"/>
</dbReference>
<evidence type="ECO:0000256" key="5">
    <source>
        <dbReference type="ARBA" id="ARBA00022889"/>
    </source>
</evidence>
<dbReference type="InterPro" id="IPR003599">
    <property type="entry name" value="Ig_sub"/>
</dbReference>
<dbReference type="GO" id="GO:0070593">
    <property type="term" value="P:dendrite self-avoidance"/>
    <property type="evidence" value="ECO:0007669"/>
    <property type="project" value="TreeGrafter"/>
</dbReference>
<dbReference type="EMBL" id="KZ308222">
    <property type="protein sequence ID" value="KAG8225094.1"/>
    <property type="molecule type" value="Genomic_DNA"/>
</dbReference>
<reference evidence="11" key="2">
    <citation type="submission" date="2017-10" db="EMBL/GenBank/DDBJ databases">
        <title>Ladona fulva Genome sequencing and assembly.</title>
        <authorList>
            <person name="Murali S."/>
            <person name="Richards S."/>
            <person name="Bandaranaike D."/>
            <person name="Bellair M."/>
            <person name="Blankenburg K."/>
            <person name="Chao H."/>
            <person name="Dinh H."/>
            <person name="Doddapaneni H."/>
            <person name="Dugan-Rocha S."/>
            <person name="Elkadiri S."/>
            <person name="Gnanaolivu R."/>
            <person name="Hernandez B."/>
            <person name="Skinner E."/>
            <person name="Javaid M."/>
            <person name="Lee S."/>
            <person name="Li M."/>
            <person name="Ming W."/>
            <person name="Munidasa M."/>
            <person name="Muniz J."/>
            <person name="Nguyen L."/>
            <person name="Hughes D."/>
            <person name="Osuji N."/>
            <person name="Pu L.-L."/>
            <person name="Puazo M."/>
            <person name="Qu C."/>
            <person name="Quiroz J."/>
            <person name="Raj R."/>
            <person name="Weissenberger G."/>
            <person name="Xin Y."/>
            <person name="Zou X."/>
            <person name="Han Y."/>
            <person name="Worley K."/>
            <person name="Muzny D."/>
            <person name="Gibbs R."/>
        </authorList>
    </citation>
    <scope>NUCLEOTIDE SEQUENCE</scope>
    <source>
        <strain evidence="11">Sampled in the wild</strain>
    </source>
</reference>
<gene>
    <name evidence="11" type="ORF">J437_LFUL000073</name>
</gene>
<dbReference type="GO" id="GO:0007411">
    <property type="term" value="P:axon guidance"/>
    <property type="evidence" value="ECO:0007669"/>
    <property type="project" value="TreeGrafter"/>
</dbReference>
<dbReference type="SMART" id="SM00408">
    <property type="entry name" value="IGc2"/>
    <property type="match status" value="1"/>
</dbReference>
<comment type="caution">
    <text evidence="11">The sequence shown here is derived from an EMBL/GenBank/DDBJ whole genome shotgun (WGS) entry which is preliminary data.</text>
</comment>
<dbReference type="PANTHER" id="PTHR10075:SF14">
    <property type="entry name" value="CELL ADHESION MOLECULE DSCAM2-RELATED"/>
    <property type="match status" value="1"/>
</dbReference>
<evidence type="ECO:0000256" key="3">
    <source>
        <dbReference type="ARBA" id="ARBA00022729"/>
    </source>
</evidence>
<keyword evidence="3" id="KW-0732">Signal</keyword>
<name>A0A8K0NZ23_LADFU</name>
<reference evidence="11" key="1">
    <citation type="submission" date="2013-04" db="EMBL/GenBank/DDBJ databases">
        <authorList>
            <person name="Qu J."/>
            <person name="Murali S.C."/>
            <person name="Bandaranaike D."/>
            <person name="Bellair M."/>
            <person name="Blankenburg K."/>
            <person name="Chao H."/>
            <person name="Dinh H."/>
            <person name="Doddapaneni H."/>
            <person name="Downs B."/>
            <person name="Dugan-Rocha S."/>
            <person name="Elkadiri S."/>
            <person name="Gnanaolivu R.D."/>
            <person name="Hernandez B."/>
            <person name="Javaid M."/>
            <person name="Jayaseelan J.C."/>
            <person name="Lee S."/>
            <person name="Li M."/>
            <person name="Ming W."/>
            <person name="Munidasa M."/>
            <person name="Muniz J."/>
            <person name="Nguyen L."/>
            <person name="Ongeri F."/>
            <person name="Osuji N."/>
            <person name="Pu L.-L."/>
            <person name="Puazo M."/>
            <person name="Qu C."/>
            <person name="Quiroz J."/>
            <person name="Raj R."/>
            <person name="Weissenberger G."/>
            <person name="Xin Y."/>
            <person name="Zou X."/>
            <person name="Han Y."/>
            <person name="Richards S."/>
            <person name="Worley K."/>
            <person name="Muzny D."/>
            <person name="Gibbs R."/>
        </authorList>
    </citation>
    <scope>NUCLEOTIDE SEQUENCE</scope>
    <source>
        <strain evidence="11">Sampled in the wild</strain>
    </source>
</reference>
<evidence type="ECO:0000256" key="9">
    <source>
        <dbReference type="ARBA" id="ARBA00023319"/>
    </source>
</evidence>
<comment type="subcellular location">
    <subcellularLocation>
        <location evidence="1">Membrane</location>
        <topology evidence="1">Single-pass membrane protein</topology>
    </subcellularLocation>
</comment>
<dbReference type="GO" id="GO:0005886">
    <property type="term" value="C:plasma membrane"/>
    <property type="evidence" value="ECO:0007669"/>
    <property type="project" value="TreeGrafter"/>
</dbReference>
<keyword evidence="8" id="KW-1015">Disulfide bond</keyword>
<keyword evidence="5" id="KW-0130">Cell adhesion</keyword>
<accession>A0A8K0NZ23</accession>
<evidence type="ECO:0000313" key="12">
    <source>
        <dbReference type="Proteomes" id="UP000792457"/>
    </source>
</evidence>
<keyword evidence="9" id="KW-0393">Immunoglobulin domain</keyword>
<dbReference type="GO" id="GO:0007417">
    <property type="term" value="P:central nervous system development"/>
    <property type="evidence" value="ECO:0007669"/>
    <property type="project" value="TreeGrafter"/>
</dbReference>
<dbReference type="GO" id="GO:0098632">
    <property type="term" value="F:cell-cell adhesion mediator activity"/>
    <property type="evidence" value="ECO:0007669"/>
    <property type="project" value="TreeGrafter"/>
</dbReference>
<feature type="domain" description="Ig-like" evidence="10">
    <location>
        <begin position="8"/>
        <end position="108"/>
    </location>
</feature>
<dbReference type="GO" id="GO:0030424">
    <property type="term" value="C:axon"/>
    <property type="evidence" value="ECO:0007669"/>
    <property type="project" value="TreeGrafter"/>
</dbReference>